<feature type="compositionally biased region" description="Basic and acidic residues" evidence="2">
    <location>
        <begin position="14"/>
        <end position="24"/>
    </location>
</feature>
<dbReference type="EMBL" id="JANFMI010000090">
    <property type="protein sequence ID" value="MDG4517520.1"/>
    <property type="molecule type" value="Genomic_DNA"/>
</dbReference>
<feature type="compositionally biased region" description="Polar residues" evidence="2">
    <location>
        <begin position="32"/>
        <end position="45"/>
    </location>
</feature>
<comment type="caution">
    <text evidence="4">The sequence shown here is derived from an EMBL/GenBank/DDBJ whole genome shotgun (WGS) entry which is preliminary data.</text>
</comment>
<dbReference type="Pfam" id="PF18938">
    <property type="entry name" value="aRib"/>
    <property type="match status" value="1"/>
</dbReference>
<feature type="non-terminal residue" evidence="4">
    <location>
        <position position="184"/>
    </location>
</feature>
<feature type="compositionally biased region" description="Low complexity" evidence="2">
    <location>
        <begin position="90"/>
        <end position="103"/>
    </location>
</feature>
<feature type="compositionally biased region" description="Basic and acidic residues" evidence="2">
    <location>
        <begin position="60"/>
        <end position="81"/>
    </location>
</feature>
<evidence type="ECO:0000313" key="4">
    <source>
        <dbReference type="EMBL" id="MDG4517520.1"/>
    </source>
</evidence>
<proteinExistence type="predicted"/>
<evidence type="ECO:0000256" key="2">
    <source>
        <dbReference type="SAM" id="MobiDB-lite"/>
    </source>
</evidence>
<evidence type="ECO:0000259" key="3">
    <source>
        <dbReference type="Pfam" id="PF18938"/>
    </source>
</evidence>
<evidence type="ECO:0000256" key="1">
    <source>
        <dbReference type="ARBA" id="ARBA00022729"/>
    </source>
</evidence>
<feature type="compositionally biased region" description="Basic and acidic residues" evidence="2">
    <location>
        <begin position="165"/>
        <end position="184"/>
    </location>
</feature>
<feature type="region of interest" description="Disordered" evidence="2">
    <location>
        <begin position="1"/>
        <end position="184"/>
    </location>
</feature>
<accession>A0A9X4MTD8</accession>
<feature type="compositionally biased region" description="Polar residues" evidence="2">
    <location>
        <begin position="137"/>
        <end position="159"/>
    </location>
</feature>
<feature type="compositionally biased region" description="Basic and acidic residues" evidence="2">
    <location>
        <begin position="119"/>
        <end position="129"/>
    </location>
</feature>
<dbReference type="Gene3D" id="3.10.20.890">
    <property type="match status" value="1"/>
</dbReference>
<name>A0A9X4MTD8_STRSU</name>
<organism evidence="4 5">
    <name type="scientific">Streptococcus suis</name>
    <dbReference type="NCBI Taxonomy" id="1307"/>
    <lineage>
        <taxon>Bacteria</taxon>
        <taxon>Bacillati</taxon>
        <taxon>Bacillota</taxon>
        <taxon>Bacilli</taxon>
        <taxon>Lactobacillales</taxon>
        <taxon>Streptococcaceae</taxon>
        <taxon>Streptococcus</taxon>
    </lineage>
</organism>
<gene>
    <name evidence="4" type="ORF">NOL11_11320</name>
</gene>
<feature type="non-terminal residue" evidence="4">
    <location>
        <position position="1"/>
    </location>
</feature>
<keyword evidence="1" id="KW-0732">Signal</keyword>
<protein>
    <recommendedName>
        <fullName evidence="3">Atypical Rib domain-containing protein</fullName>
    </recommendedName>
</protein>
<sequence length="184" mass="19088">DKSTDTIQPAETVKVAKDTDKDGFTDTEEATAGTSATDPSSTPAGQDSADRLNPGLTEPVEVKNPDKLTDAEKESVKRAVEETNDLPAGTEVSVSDSGTVTVTYPDKSTDTIQPAETVKVAKDTDKDGFTDTEEATAGTSATDPSSTPAGQDSAGQLTPSLAEPVEVKNPDKLTDAEKESVKKA</sequence>
<dbReference type="AlphaFoldDB" id="A0A9X4MTD8"/>
<dbReference type="InterPro" id="IPR044024">
    <property type="entry name" value="aRib"/>
</dbReference>
<feature type="domain" description="Atypical Rib" evidence="3">
    <location>
        <begin position="57"/>
        <end position="119"/>
    </location>
</feature>
<evidence type="ECO:0000313" key="5">
    <source>
        <dbReference type="Proteomes" id="UP001152877"/>
    </source>
</evidence>
<dbReference type="Proteomes" id="UP001152877">
    <property type="component" value="Unassembled WGS sequence"/>
</dbReference>
<reference evidence="4" key="1">
    <citation type="submission" date="2022-07" db="EMBL/GenBank/DDBJ databases">
        <title>Whole Genome Sequencing of Streptococcus suis.</title>
        <authorList>
            <person name="Dai X."/>
            <person name="Huang J."/>
            <person name="Wang L."/>
        </authorList>
    </citation>
    <scope>NUCLEOTIDE SEQUENCE</scope>
    <source>
        <strain evidence="4">HDJ11</strain>
    </source>
</reference>